<dbReference type="CDD" id="cd00761">
    <property type="entry name" value="Glyco_tranf_GTA_type"/>
    <property type="match status" value="1"/>
</dbReference>
<dbReference type="Pfam" id="PF00535">
    <property type="entry name" value="Glycos_transf_2"/>
    <property type="match status" value="1"/>
</dbReference>
<sequence>MAADAGESVRLSVVIPAYNYAHLLRRAVDSVMAQLRPDCELLVVDDGSTDATPQLLAEAEALHRPGFRHLRQDNAGAAAARNAGLRLSRGDYLLFLDADDELLPGALDAVCAAVQAQPRASVFLGGRVTRRADGREKYHPPPAALAPDLCERLADYLLRKKIGMGHGSTIVRRELIARRPYPESLRGGEDIPVFAHLFAQGEFGTIAQPLVRIHKHADSLRHLARDSDGRMALLIDEIFRGLPASCERIRGAYAARRYLSLFRIALRQGAYRRAGRHWREAVRQDARQAFALRQFRKNLKAVLAGLLRRKAA</sequence>
<reference evidence="2" key="1">
    <citation type="journal article" name="DNA Res.">
        <title>The physiological potential of anammox bacteria as revealed by their core genome structure.</title>
        <authorList>
            <person name="Okubo T."/>
            <person name="Toyoda A."/>
            <person name="Fukuhara K."/>
            <person name="Uchiyama I."/>
            <person name="Harigaya Y."/>
            <person name="Kuroiwa M."/>
            <person name="Suzuki T."/>
            <person name="Murakami Y."/>
            <person name="Suwa Y."/>
            <person name="Takami H."/>
        </authorList>
    </citation>
    <scope>NUCLEOTIDE SEQUENCE</scope>
    <source>
        <strain evidence="2">317325-3</strain>
    </source>
</reference>
<keyword evidence="2" id="KW-0808">Transferase</keyword>
<dbReference type="SUPFAM" id="SSF53448">
    <property type="entry name" value="Nucleotide-diphospho-sugar transferases"/>
    <property type="match status" value="1"/>
</dbReference>
<dbReference type="Gene3D" id="3.90.550.10">
    <property type="entry name" value="Spore Coat Polysaccharide Biosynthesis Protein SpsA, Chain A"/>
    <property type="match status" value="1"/>
</dbReference>
<dbReference type="InterPro" id="IPR001173">
    <property type="entry name" value="Glyco_trans_2-like"/>
</dbReference>
<dbReference type="KEGG" id="ddz:DSYM_19870"/>
<dbReference type="GO" id="GO:0016740">
    <property type="term" value="F:transferase activity"/>
    <property type="evidence" value="ECO:0007669"/>
    <property type="project" value="UniProtKB-KW"/>
</dbReference>
<accession>A0A809R3J2</accession>
<dbReference type="PANTHER" id="PTHR43685">
    <property type="entry name" value="GLYCOSYLTRANSFERASE"/>
    <property type="match status" value="1"/>
</dbReference>
<evidence type="ECO:0000313" key="2">
    <source>
        <dbReference type="EMBL" id="BBO21288.1"/>
    </source>
</evidence>
<dbReference type="PANTHER" id="PTHR43685:SF2">
    <property type="entry name" value="GLYCOSYLTRANSFERASE 2-LIKE DOMAIN-CONTAINING PROTEIN"/>
    <property type="match status" value="1"/>
</dbReference>
<evidence type="ECO:0000259" key="1">
    <source>
        <dbReference type="Pfam" id="PF00535"/>
    </source>
</evidence>
<proteinExistence type="predicted"/>
<dbReference type="InterPro" id="IPR029044">
    <property type="entry name" value="Nucleotide-diphossugar_trans"/>
</dbReference>
<dbReference type="Proteomes" id="UP000662914">
    <property type="component" value="Chromosome"/>
</dbReference>
<gene>
    <name evidence="2" type="ORF">DSYM_19870</name>
</gene>
<dbReference type="AlphaFoldDB" id="A0A809R3J2"/>
<dbReference type="EMBL" id="AP021857">
    <property type="protein sequence ID" value="BBO21288.1"/>
    <property type="molecule type" value="Genomic_DNA"/>
</dbReference>
<evidence type="ECO:0000313" key="3">
    <source>
        <dbReference type="Proteomes" id="UP000662914"/>
    </source>
</evidence>
<protein>
    <submittedName>
        <fullName evidence="2">Glycosyl transferase family protein</fullName>
    </submittedName>
</protein>
<feature type="domain" description="Glycosyltransferase 2-like" evidence="1">
    <location>
        <begin position="12"/>
        <end position="176"/>
    </location>
</feature>
<organism evidence="2 3">
    <name type="scientific">Candidatus Desulfobacillus denitrificans</name>
    <dbReference type="NCBI Taxonomy" id="2608985"/>
    <lineage>
        <taxon>Bacteria</taxon>
        <taxon>Pseudomonadati</taxon>
        <taxon>Pseudomonadota</taxon>
        <taxon>Betaproteobacteria</taxon>
        <taxon>Candidatus Desulfobacillus</taxon>
    </lineage>
</organism>
<dbReference type="InterPro" id="IPR050834">
    <property type="entry name" value="Glycosyltransf_2"/>
</dbReference>
<name>A0A809R3J2_9PROT</name>